<feature type="transmembrane region" description="Helical" evidence="1">
    <location>
        <begin position="25"/>
        <end position="48"/>
    </location>
</feature>
<keyword evidence="3" id="KW-1185">Reference proteome</keyword>
<sequence>MRSSQVSEQFELPVYNLSAKRVTRFLLSIIALLVLFNLTERVIVYWFNATNGTELISHYFNFDQESNFPSLYSALALGFCSYLLAIITTFRKTQKAKYVKHWKALSFIFLFLAFDEACSIHELLIPILRGAINAKGILYFTWVIPAFFLLIVFLIAFRKFIQNLPTKTRTLFILAGAVYVGGALGMELVGGYIADNYGYTTIYGIASSIEELLEMFGIVIFINGLLSYIQSQLSELHFSLSFKSSSNKMTSR</sequence>
<accession>A0A964BPH8</accession>
<dbReference type="AlphaFoldDB" id="A0A964BPH8"/>
<keyword evidence="1" id="KW-0812">Transmembrane</keyword>
<reference evidence="2" key="1">
    <citation type="journal article" date="2021" name="Antonie Van Leeuwenhoek">
        <title>Draft genome and description of Waterburya agarophytonicola gen. nov. sp. nov. (Pleurocapsales, Cyanobacteria): a seaweed symbiont.</title>
        <authorList>
            <person name="Bonthond G."/>
            <person name="Shalygin S."/>
            <person name="Bayer T."/>
            <person name="Weinberger F."/>
        </authorList>
    </citation>
    <scope>NUCLEOTIDE SEQUENCE</scope>
    <source>
        <strain evidence="2">KI4</strain>
    </source>
</reference>
<name>A0A964BPH8_9CYAN</name>
<dbReference type="RefSeq" id="WP_229638980.1">
    <property type="nucleotide sequence ID" value="NZ_JADWDC010000005.1"/>
</dbReference>
<keyword evidence="1" id="KW-1133">Transmembrane helix</keyword>
<dbReference type="EMBL" id="JADWDC010000005">
    <property type="protein sequence ID" value="MCC0175952.1"/>
    <property type="molecule type" value="Genomic_DNA"/>
</dbReference>
<feature type="transmembrane region" description="Helical" evidence="1">
    <location>
        <begin position="137"/>
        <end position="157"/>
    </location>
</feature>
<evidence type="ECO:0000256" key="1">
    <source>
        <dbReference type="SAM" id="Phobius"/>
    </source>
</evidence>
<evidence type="ECO:0000313" key="3">
    <source>
        <dbReference type="Proteomes" id="UP000729733"/>
    </source>
</evidence>
<feature type="transmembrane region" description="Helical" evidence="1">
    <location>
        <begin position="68"/>
        <end position="90"/>
    </location>
</feature>
<feature type="transmembrane region" description="Helical" evidence="1">
    <location>
        <begin position="212"/>
        <end position="229"/>
    </location>
</feature>
<feature type="transmembrane region" description="Helical" evidence="1">
    <location>
        <begin position="169"/>
        <end position="192"/>
    </location>
</feature>
<evidence type="ECO:0000313" key="2">
    <source>
        <dbReference type="EMBL" id="MCC0175952.1"/>
    </source>
</evidence>
<feature type="transmembrane region" description="Helical" evidence="1">
    <location>
        <begin position="102"/>
        <end position="125"/>
    </location>
</feature>
<dbReference type="Proteomes" id="UP000729733">
    <property type="component" value="Unassembled WGS sequence"/>
</dbReference>
<organism evidence="2 3">
    <name type="scientific">Waterburya agarophytonicola KI4</name>
    <dbReference type="NCBI Taxonomy" id="2874699"/>
    <lineage>
        <taxon>Bacteria</taxon>
        <taxon>Bacillati</taxon>
        <taxon>Cyanobacteriota</taxon>
        <taxon>Cyanophyceae</taxon>
        <taxon>Pleurocapsales</taxon>
        <taxon>Hyellaceae</taxon>
        <taxon>Waterburya</taxon>
        <taxon>Waterburya agarophytonicola</taxon>
    </lineage>
</organism>
<gene>
    <name evidence="2" type="ORF">I4641_03020</name>
</gene>
<proteinExistence type="predicted"/>
<keyword evidence="1" id="KW-0472">Membrane</keyword>
<protein>
    <submittedName>
        <fullName evidence="2">Uncharacterized protein</fullName>
    </submittedName>
</protein>
<comment type="caution">
    <text evidence="2">The sequence shown here is derived from an EMBL/GenBank/DDBJ whole genome shotgun (WGS) entry which is preliminary data.</text>
</comment>